<dbReference type="OMA" id="LGYEMPC"/>
<reference evidence="10 11" key="1">
    <citation type="submission" date="2014-02" db="EMBL/GenBank/DDBJ databases">
        <authorList>
            <person name="Chen C."/>
            <person name="Conrad T.A."/>
            <person name="Zhou Z."/>
            <person name="Lai Z."/>
            <person name="Zhong G."/>
        </authorList>
    </citation>
    <scope>NUCLEOTIDE SEQUENCE [LARGE SCALE GENOMIC DNA]</scope>
    <source>
        <strain evidence="10 11">Nigg3-28</strain>
    </source>
</reference>
<dbReference type="PANTHER" id="PTHR11516:SF60">
    <property type="entry name" value="PYRUVATE DEHYDROGENASE E1 COMPONENT SUBUNIT ALPHA"/>
    <property type="match status" value="1"/>
</dbReference>
<evidence type="ECO:0000256" key="8">
    <source>
        <dbReference type="RuleBase" id="RU361139"/>
    </source>
</evidence>
<evidence type="ECO:0000313" key="10">
    <source>
        <dbReference type="EMBL" id="AJR10592.1"/>
    </source>
</evidence>
<dbReference type="PATRIC" id="fig|83560.10.peg.530"/>
<accession>A0A069ZSI6</accession>
<evidence type="ECO:0000256" key="5">
    <source>
        <dbReference type="ARBA" id="ARBA00023002"/>
    </source>
</evidence>
<dbReference type="SUPFAM" id="SSF52518">
    <property type="entry name" value="Thiamin diphosphate-binding fold (THDP-binding)"/>
    <property type="match status" value="1"/>
</dbReference>
<dbReference type="NCBIfam" id="TIGR03182">
    <property type="entry name" value="PDH_E1_alph_y"/>
    <property type="match status" value="1"/>
</dbReference>
<sequence>MHPLTYNIASEETTEAQVSFVIENFGNDFCINLLKKMLLIREFEIRGEEAYLEGLVGGFYHSYIGQESVATAALACTGTDHWFFSSYRCHGVAILLDIPLRQLAAELLGKETGCALGRGGSMHMCGDRLPGGFGIVGGQIPLAAGAAFSMKYQKLPSISLCFIGDGAVAQGVFHETLNFASLHTLPLMLIIENNGWGMGTALHRAIAKQPIAESQASSYGLSSITLNGFDLFNSLIGFKEAYQHMQKTGAPVVVEALCSRFRGHSISDPNLYRSKEEMQCLLKRDPILFAKEWLIRANVLSEDDFKDLRQTSKEAVLEAFSQARLDPEPAVATLEEGIYA</sequence>
<gene>
    <name evidence="8" type="primary">pdhA</name>
    <name evidence="10" type="ORF">BD36_02785</name>
</gene>
<dbReference type="InterPro" id="IPR029061">
    <property type="entry name" value="THDP-binding"/>
</dbReference>
<dbReference type="EMBL" id="CP007217">
    <property type="protein sequence ID" value="AJR10592.1"/>
    <property type="molecule type" value="Genomic_DNA"/>
</dbReference>
<dbReference type="CDD" id="cd02000">
    <property type="entry name" value="TPP_E1_PDC_ADC_BCADC"/>
    <property type="match status" value="1"/>
</dbReference>
<evidence type="ECO:0000256" key="3">
    <source>
        <dbReference type="ARBA" id="ARBA00012281"/>
    </source>
</evidence>
<dbReference type="Gene3D" id="3.40.50.970">
    <property type="match status" value="1"/>
</dbReference>
<keyword evidence="5 8" id="KW-0560">Oxidoreductase</keyword>
<feature type="domain" description="Dehydrogenase E1 component" evidence="9">
    <location>
        <begin position="36"/>
        <end position="330"/>
    </location>
</feature>
<evidence type="ECO:0000259" key="9">
    <source>
        <dbReference type="Pfam" id="PF00676"/>
    </source>
</evidence>
<proteinExistence type="predicted"/>
<comment type="catalytic activity">
    <reaction evidence="8">
        <text>N(6)-[(R)-lipoyl]-L-lysyl-[protein] + pyruvate + H(+) = N(6)-[(R)-S(8)-acetyldihydrolipoyl]-L-lysyl-[protein] + CO2</text>
        <dbReference type="Rhea" id="RHEA:19189"/>
        <dbReference type="Rhea" id="RHEA-COMP:10474"/>
        <dbReference type="Rhea" id="RHEA-COMP:10478"/>
        <dbReference type="ChEBI" id="CHEBI:15361"/>
        <dbReference type="ChEBI" id="CHEBI:15378"/>
        <dbReference type="ChEBI" id="CHEBI:16526"/>
        <dbReference type="ChEBI" id="CHEBI:83099"/>
        <dbReference type="ChEBI" id="CHEBI:83111"/>
        <dbReference type="EC" id="1.2.4.1"/>
    </reaction>
</comment>
<dbReference type="STRING" id="83560.NC80_02600"/>
<dbReference type="Pfam" id="PF00676">
    <property type="entry name" value="E1_dh"/>
    <property type="match status" value="1"/>
</dbReference>
<dbReference type="KEGG" id="cmx:DNC_02620"/>
<evidence type="ECO:0000256" key="2">
    <source>
        <dbReference type="ARBA" id="ARBA00011870"/>
    </source>
</evidence>
<dbReference type="InterPro" id="IPR001017">
    <property type="entry name" value="DH_E1"/>
</dbReference>
<keyword evidence="6 8" id="KW-0786">Thiamine pyrophosphate</keyword>
<comment type="subunit">
    <text evidence="2 8">Heterodimer of an alpha and a beta chain.</text>
</comment>
<organism evidence="10 11">
    <name type="scientific">Chlamydia muridarum</name>
    <dbReference type="NCBI Taxonomy" id="83560"/>
    <lineage>
        <taxon>Bacteria</taxon>
        <taxon>Pseudomonadati</taxon>
        <taxon>Chlamydiota</taxon>
        <taxon>Chlamydiia</taxon>
        <taxon>Chlamydiales</taxon>
        <taxon>Chlamydiaceae</taxon>
        <taxon>Chlamydia/Chlamydophila group</taxon>
        <taxon>Chlamydia</taxon>
    </lineage>
</organism>
<dbReference type="GeneID" id="1245876"/>
<comment type="cofactor">
    <cofactor evidence="1 8">
        <name>thiamine diphosphate</name>
        <dbReference type="ChEBI" id="CHEBI:58937"/>
    </cofactor>
</comment>
<keyword evidence="7 8" id="KW-0670">Pyruvate</keyword>
<dbReference type="KEGG" id="cmg:NC81_02615"/>
<name>A0A069ZSI6_CHLMR</name>
<comment type="function">
    <text evidence="8">The pyruvate dehydrogenase complex catalyzes the overall conversion of pyruvate to acetyl-CoA and CO(2).</text>
</comment>
<dbReference type="PANTHER" id="PTHR11516">
    <property type="entry name" value="PYRUVATE DEHYDROGENASE E1 COMPONENT, ALPHA SUBUNIT BACTERIAL AND ORGANELLAR"/>
    <property type="match status" value="1"/>
</dbReference>
<evidence type="ECO:0000256" key="4">
    <source>
        <dbReference type="ARBA" id="ARBA00014159"/>
    </source>
</evidence>
<dbReference type="InterPro" id="IPR017597">
    <property type="entry name" value="Pyrv_DH_E1_asu_subgrp-y"/>
</dbReference>
<dbReference type="EC" id="1.2.4.1" evidence="3 8"/>
<dbReference type="GO" id="GO:0006086">
    <property type="term" value="P:pyruvate decarboxylation to acetyl-CoA"/>
    <property type="evidence" value="ECO:0007669"/>
    <property type="project" value="InterPro"/>
</dbReference>
<evidence type="ECO:0000256" key="1">
    <source>
        <dbReference type="ARBA" id="ARBA00001964"/>
    </source>
</evidence>
<evidence type="ECO:0000256" key="6">
    <source>
        <dbReference type="ARBA" id="ARBA00023052"/>
    </source>
</evidence>
<protein>
    <recommendedName>
        <fullName evidence="4 8">Pyruvate dehydrogenase E1 component subunit alpha</fullName>
        <ecNumber evidence="3 8">1.2.4.1</ecNumber>
    </recommendedName>
</protein>
<evidence type="ECO:0000313" key="11">
    <source>
        <dbReference type="Proteomes" id="UP000260363"/>
    </source>
</evidence>
<dbReference type="Proteomes" id="UP000260363">
    <property type="component" value="Chromosome"/>
</dbReference>
<dbReference type="AlphaFoldDB" id="A0A069ZSI6"/>
<dbReference type="KEGG" id="cmm:NC80_02600"/>
<dbReference type="GO" id="GO:0004739">
    <property type="term" value="F:pyruvate dehydrogenase (acetyl-transferring) activity"/>
    <property type="evidence" value="ECO:0007669"/>
    <property type="project" value="UniProtKB-UniRule"/>
</dbReference>
<evidence type="ECO:0000256" key="7">
    <source>
        <dbReference type="ARBA" id="ARBA00023317"/>
    </source>
</evidence>
<dbReference type="InterPro" id="IPR050642">
    <property type="entry name" value="PDH_E1_Alpha_Subunit"/>
</dbReference>
<dbReference type="RefSeq" id="WP_010230667.1">
    <property type="nucleotide sequence ID" value="NZ_CP007217.1"/>
</dbReference>